<dbReference type="AlphaFoldDB" id="A0A3P6DCT9"/>
<gene>
    <name evidence="1" type="ORF">BOLC2T10660H</name>
</gene>
<accession>A0A3P6DCT9</accession>
<evidence type="ECO:0000313" key="1">
    <source>
        <dbReference type="EMBL" id="VDD25216.1"/>
    </source>
</evidence>
<proteinExistence type="predicted"/>
<reference evidence="1" key="1">
    <citation type="submission" date="2018-11" db="EMBL/GenBank/DDBJ databases">
        <authorList>
            <consortium name="Genoscope - CEA"/>
            <person name="William W."/>
        </authorList>
    </citation>
    <scope>NUCLEOTIDE SEQUENCE</scope>
</reference>
<protein>
    <submittedName>
        <fullName evidence="1">Uncharacterized protein</fullName>
    </submittedName>
</protein>
<organism evidence="1">
    <name type="scientific">Brassica oleracea</name>
    <name type="common">Wild cabbage</name>
    <dbReference type="NCBI Taxonomy" id="3712"/>
    <lineage>
        <taxon>Eukaryota</taxon>
        <taxon>Viridiplantae</taxon>
        <taxon>Streptophyta</taxon>
        <taxon>Embryophyta</taxon>
        <taxon>Tracheophyta</taxon>
        <taxon>Spermatophyta</taxon>
        <taxon>Magnoliopsida</taxon>
        <taxon>eudicotyledons</taxon>
        <taxon>Gunneridae</taxon>
        <taxon>Pentapetalae</taxon>
        <taxon>rosids</taxon>
        <taxon>malvids</taxon>
        <taxon>Brassicales</taxon>
        <taxon>Brassicaceae</taxon>
        <taxon>Brassiceae</taxon>
        <taxon>Brassica</taxon>
    </lineage>
</organism>
<dbReference type="EMBL" id="LR031874">
    <property type="protein sequence ID" value="VDD25216.1"/>
    <property type="molecule type" value="Genomic_DNA"/>
</dbReference>
<name>A0A3P6DCT9_BRAOL</name>
<sequence>MTEACVWLGCGRSSLSDSDLEFFFLRSGLQQVQTLTYKREE</sequence>